<keyword evidence="1" id="KW-0378">Hydrolase</keyword>
<dbReference type="Gene3D" id="3.40.50.1000">
    <property type="entry name" value="HAD superfamily/HAD-like"/>
    <property type="match status" value="2"/>
</dbReference>
<dbReference type="SUPFAM" id="SSF56784">
    <property type="entry name" value="HAD-like"/>
    <property type="match status" value="1"/>
</dbReference>
<organism evidence="2">
    <name type="scientific">Bigelowiella natans</name>
    <name type="common">Pedinomonas minutissima</name>
    <name type="synonym">Chlorarachnion sp. (strain CCMP621)</name>
    <dbReference type="NCBI Taxonomy" id="227086"/>
    <lineage>
        <taxon>Eukaryota</taxon>
        <taxon>Sar</taxon>
        <taxon>Rhizaria</taxon>
        <taxon>Cercozoa</taxon>
        <taxon>Chlorarachniophyceae</taxon>
        <taxon>Bigelowiella</taxon>
    </lineage>
</organism>
<dbReference type="PANTHER" id="PTHR19288:SF93">
    <property type="entry name" value="FI11325P-RELATED"/>
    <property type="match status" value="1"/>
</dbReference>
<name>Q5YB39_BIGNA</name>
<dbReference type="InterPro" id="IPR006349">
    <property type="entry name" value="PGP_euk"/>
</dbReference>
<dbReference type="InterPro" id="IPR036412">
    <property type="entry name" value="HAD-like_sf"/>
</dbReference>
<dbReference type="Pfam" id="PF13344">
    <property type="entry name" value="Hydrolase_6"/>
    <property type="match status" value="1"/>
</dbReference>
<dbReference type="GO" id="GO:0005737">
    <property type="term" value="C:cytoplasm"/>
    <property type="evidence" value="ECO:0007669"/>
    <property type="project" value="TreeGrafter"/>
</dbReference>
<accession>Q5YB39</accession>
<dbReference type="GO" id="GO:0016791">
    <property type="term" value="F:phosphatase activity"/>
    <property type="evidence" value="ECO:0007669"/>
    <property type="project" value="InterPro"/>
</dbReference>
<dbReference type="OMA" id="AGLDFHI"/>
<evidence type="ECO:0000256" key="1">
    <source>
        <dbReference type="ARBA" id="ARBA00022801"/>
    </source>
</evidence>
<proteinExistence type="evidence at transcript level"/>
<dbReference type="InterPro" id="IPR023214">
    <property type="entry name" value="HAD_sf"/>
</dbReference>
<dbReference type="AlphaFoldDB" id="Q5YB39"/>
<dbReference type="PANTHER" id="PTHR19288">
    <property type="entry name" value="4-NITROPHENYLPHOSPHATASE-RELATED"/>
    <property type="match status" value="1"/>
</dbReference>
<protein>
    <submittedName>
        <fullName evidence="2">Plastid phosphoglycolate phosphatase</fullName>
    </submittedName>
</protein>
<dbReference type="NCBIfam" id="TIGR01460">
    <property type="entry name" value="HAD-SF-IIA"/>
    <property type="match status" value="1"/>
</dbReference>
<evidence type="ECO:0000313" key="2">
    <source>
        <dbReference type="EMBL" id="AAU14865.1"/>
    </source>
</evidence>
<dbReference type="InterPro" id="IPR006357">
    <property type="entry name" value="HAD-SF_hydro_IIA"/>
</dbReference>
<dbReference type="HOGENOM" id="CLU_043473_0_0_1"/>
<dbReference type="EMBL" id="AY611522">
    <property type="protein sequence ID" value="AAU14865.1"/>
    <property type="molecule type" value="mRNA"/>
</dbReference>
<sequence length="405" mass="44369">MLMMGLLGTTRRRANAASLGFKRLGLAAIAAILTIGCLLRGSIKPGLRKVLHSRSSSSHLNRRSHHRICSAMGNAVTALNCMVNNRLCRAQDTATTTVDTQTTTPQTYQVLDPSTGPSAIEGINTIILDQDGVLWRGDRVFPSTLPSLQRFRDLGIRVLFVTNNAAKSREQYVEKWKKVGLEITKNEIVPASYMAAAYLESIKFQGKILFIGDEGTRLELQGHGFELVEVPKEATTMSNQELANFQLDSEVKAVVLAHDPNFNYRKLAIATQYLRSNEDCHFVVTNMDAGDMLDNQRFMPGTGGMADAITSTTGRVPVNTGKGGDFLLPFLMKKYGVKPSEMMCVGDRLDTDIALGRQANCKTAMPFTGVTSHGQLLQTPPEKQPTFVMDNLGVLVGLDYQLAPQ</sequence>
<reference evidence="2" key="1">
    <citation type="journal article" date="2004" name="J. Eukaryot. Microbiol.">
        <title>Plastid-targeting peptides from the chlorarachniophyte Bigelowiella natans.</title>
        <authorList>
            <person name="Rogers M.B."/>
            <person name="Archibald J.M."/>
            <person name="Field M.A."/>
            <person name="Li C."/>
            <person name="Striepen B."/>
            <person name="Keeling P.J."/>
        </authorList>
    </citation>
    <scope>NUCLEOTIDE SEQUENCE</scope>
</reference>
<dbReference type="NCBIfam" id="TIGR01452">
    <property type="entry name" value="PGP_euk"/>
    <property type="match status" value="1"/>
</dbReference>
<dbReference type="Pfam" id="PF13242">
    <property type="entry name" value="Hydrolase_like"/>
    <property type="match status" value="1"/>
</dbReference>